<evidence type="ECO:0000313" key="2">
    <source>
        <dbReference type="EMBL" id="GAH10224.1"/>
    </source>
</evidence>
<organism evidence="2">
    <name type="scientific">marine sediment metagenome</name>
    <dbReference type="NCBI Taxonomy" id="412755"/>
    <lineage>
        <taxon>unclassified sequences</taxon>
        <taxon>metagenomes</taxon>
        <taxon>ecological metagenomes</taxon>
    </lineage>
</organism>
<feature type="domain" description="DNA mismatch repair protein S5" evidence="1">
    <location>
        <begin position="12"/>
        <end position="132"/>
    </location>
</feature>
<name>X1DZ78_9ZZZZ</name>
<dbReference type="EMBL" id="BART01033705">
    <property type="protein sequence ID" value="GAH10224.1"/>
    <property type="molecule type" value="Genomic_DNA"/>
</dbReference>
<comment type="caution">
    <text evidence="2">The sequence shown here is derived from an EMBL/GenBank/DDBJ whole genome shotgun (WGS) entry which is preliminary data.</text>
</comment>
<feature type="non-terminal residue" evidence="2">
    <location>
        <position position="1"/>
    </location>
</feature>
<dbReference type="GO" id="GO:0030983">
    <property type="term" value="F:mismatched DNA binding"/>
    <property type="evidence" value="ECO:0007669"/>
    <property type="project" value="InterPro"/>
</dbReference>
<dbReference type="GO" id="GO:0032300">
    <property type="term" value="C:mismatch repair complex"/>
    <property type="evidence" value="ECO:0007669"/>
    <property type="project" value="InterPro"/>
</dbReference>
<feature type="non-terminal residue" evidence="2">
    <location>
        <position position="226"/>
    </location>
</feature>
<dbReference type="GO" id="GO:0006298">
    <property type="term" value="P:mismatch repair"/>
    <property type="evidence" value="ECO:0007669"/>
    <property type="project" value="InterPro"/>
</dbReference>
<dbReference type="Gene3D" id="3.30.230.10">
    <property type="match status" value="1"/>
</dbReference>
<dbReference type="SMART" id="SM01340">
    <property type="entry name" value="DNA_mis_repair"/>
    <property type="match status" value="1"/>
</dbReference>
<sequence length="226" mass="26684">ELPAKNDLKTTVFHIYGKNIAKFMEPFNYVEEDSLIKIKGLLGHPQISKKNRNYSSLFINNRYVISDVLFRAIKEAYEGTLMISKYPFFVIFLDLNPSVVDFNVHPKKLHVRFEKEDFLYNRVYNIIRSFVESNFIKNEAKYISTELDPYIQTNKQELAKEGKKFDEIQDIEENPSKPVKLIKREIEKIEESVQLNLMDQVIKKKDGSESYLRGKYIISKNFPKIR</sequence>
<reference evidence="2" key="1">
    <citation type="journal article" date="2014" name="Front. Microbiol.">
        <title>High frequency of phylogenetically diverse reductive dehalogenase-homologous genes in deep subseafloor sedimentary metagenomes.</title>
        <authorList>
            <person name="Kawai M."/>
            <person name="Futagami T."/>
            <person name="Toyoda A."/>
            <person name="Takaki Y."/>
            <person name="Nishi S."/>
            <person name="Hori S."/>
            <person name="Arai W."/>
            <person name="Tsubouchi T."/>
            <person name="Morono Y."/>
            <person name="Uchiyama I."/>
            <person name="Ito T."/>
            <person name="Fujiyama A."/>
            <person name="Inagaki F."/>
            <person name="Takami H."/>
        </authorList>
    </citation>
    <scope>NUCLEOTIDE SEQUENCE</scope>
    <source>
        <strain evidence="2">Expedition CK06-06</strain>
    </source>
</reference>
<accession>X1DZ78</accession>
<dbReference type="GO" id="GO:0140664">
    <property type="term" value="F:ATP-dependent DNA damage sensor activity"/>
    <property type="evidence" value="ECO:0007669"/>
    <property type="project" value="InterPro"/>
</dbReference>
<dbReference type="InterPro" id="IPR020568">
    <property type="entry name" value="Ribosomal_Su5_D2-typ_SF"/>
</dbReference>
<dbReference type="PANTHER" id="PTHR10073">
    <property type="entry name" value="DNA MISMATCH REPAIR PROTEIN MLH, PMS, MUTL"/>
    <property type="match status" value="1"/>
</dbReference>
<dbReference type="SUPFAM" id="SSF54211">
    <property type="entry name" value="Ribosomal protein S5 domain 2-like"/>
    <property type="match status" value="1"/>
</dbReference>
<proteinExistence type="predicted"/>
<evidence type="ECO:0000259" key="1">
    <source>
        <dbReference type="SMART" id="SM01340"/>
    </source>
</evidence>
<gene>
    <name evidence="2" type="ORF">S01H4_57825</name>
</gene>
<dbReference type="PANTHER" id="PTHR10073:SF12">
    <property type="entry name" value="DNA MISMATCH REPAIR PROTEIN MLH1"/>
    <property type="match status" value="1"/>
</dbReference>
<dbReference type="InterPro" id="IPR038973">
    <property type="entry name" value="MutL/Mlh/Pms-like"/>
</dbReference>
<dbReference type="GO" id="GO:0005524">
    <property type="term" value="F:ATP binding"/>
    <property type="evidence" value="ECO:0007669"/>
    <property type="project" value="InterPro"/>
</dbReference>
<dbReference type="AlphaFoldDB" id="X1DZ78"/>
<dbReference type="Pfam" id="PF01119">
    <property type="entry name" value="DNA_mis_repair"/>
    <property type="match status" value="1"/>
</dbReference>
<dbReference type="GO" id="GO:0016887">
    <property type="term" value="F:ATP hydrolysis activity"/>
    <property type="evidence" value="ECO:0007669"/>
    <property type="project" value="InterPro"/>
</dbReference>
<dbReference type="CDD" id="cd00782">
    <property type="entry name" value="MutL_Trans"/>
    <property type="match status" value="1"/>
</dbReference>
<dbReference type="InterPro" id="IPR014721">
    <property type="entry name" value="Ribsml_uS5_D2-typ_fold_subgr"/>
</dbReference>
<dbReference type="InterPro" id="IPR013507">
    <property type="entry name" value="DNA_mismatch_S5_2-like"/>
</dbReference>
<protein>
    <recommendedName>
        <fullName evidence="1">DNA mismatch repair protein S5 domain-containing protein</fullName>
    </recommendedName>
</protein>